<evidence type="ECO:0000256" key="1">
    <source>
        <dbReference type="SAM" id="MobiDB-lite"/>
    </source>
</evidence>
<dbReference type="InParanoid" id="G3H089"/>
<sequence length="88" mass="9244">MEPMRTADKGPNQGPAGRKRAEDQWGQHPSSAARLPSLSGKPSHTCAIAVAGGTLAPHKLQHRSARGARLPQSLREGSSGGTDIVELR</sequence>
<dbReference type="EMBL" id="JH000088">
    <property type="protein sequence ID" value="EGW03425.1"/>
    <property type="molecule type" value="Genomic_DNA"/>
</dbReference>
<evidence type="ECO:0000313" key="3">
    <source>
        <dbReference type="Proteomes" id="UP000001075"/>
    </source>
</evidence>
<feature type="region of interest" description="Disordered" evidence="1">
    <location>
        <begin position="1"/>
        <end position="88"/>
    </location>
</feature>
<name>G3H089_CRIGR</name>
<protein>
    <submittedName>
        <fullName evidence="2">Uncharacterized protein</fullName>
    </submittedName>
</protein>
<dbReference type="AlphaFoldDB" id="G3H089"/>
<organism evidence="2 3">
    <name type="scientific">Cricetulus griseus</name>
    <name type="common">Chinese hamster</name>
    <name type="synonym">Cricetulus barabensis griseus</name>
    <dbReference type="NCBI Taxonomy" id="10029"/>
    <lineage>
        <taxon>Eukaryota</taxon>
        <taxon>Metazoa</taxon>
        <taxon>Chordata</taxon>
        <taxon>Craniata</taxon>
        <taxon>Vertebrata</taxon>
        <taxon>Euteleostomi</taxon>
        <taxon>Mammalia</taxon>
        <taxon>Eutheria</taxon>
        <taxon>Euarchontoglires</taxon>
        <taxon>Glires</taxon>
        <taxon>Rodentia</taxon>
        <taxon>Myomorpha</taxon>
        <taxon>Muroidea</taxon>
        <taxon>Cricetidae</taxon>
        <taxon>Cricetinae</taxon>
        <taxon>Cricetulus</taxon>
    </lineage>
</organism>
<dbReference type="Proteomes" id="UP000001075">
    <property type="component" value="Unassembled WGS sequence"/>
</dbReference>
<evidence type="ECO:0000313" key="2">
    <source>
        <dbReference type="EMBL" id="EGW03425.1"/>
    </source>
</evidence>
<gene>
    <name evidence="2" type="ORF">I79_003525</name>
</gene>
<accession>G3H089</accession>
<proteinExistence type="predicted"/>
<reference evidence="3" key="1">
    <citation type="journal article" date="2011" name="Nat. Biotechnol.">
        <title>The genomic sequence of the Chinese hamster ovary (CHO)-K1 cell line.</title>
        <authorList>
            <person name="Xu X."/>
            <person name="Nagarajan H."/>
            <person name="Lewis N.E."/>
            <person name="Pan S."/>
            <person name="Cai Z."/>
            <person name="Liu X."/>
            <person name="Chen W."/>
            <person name="Xie M."/>
            <person name="Wang W."/>
            <person name="Hammond S."/>
            <person name="Andersen M.R."/>
            <person name="Neff N."/>
            <person name="Passarelli B."/>
            <person name="Koh W."/>
            <person name="Fan H.C."/>
            <person name="Wang J."/>
            <person name="Gui Y."/>
            <person name="Lee K.H."/>
            <person name="Betenbaugh M.J."/>
            <person name="Quake S.R."/>
            <person name="Famili I."/>
            <person name="Palsson B.O."/>
            <person name="Wang J."/>
        </authorList>
    </citation>
    <scope>NUCLEOTIDE SEQUENCE [LARGE SCALE GENOMIC DNA]</scope>
    <source>
        <strain evidence="3">CHO K1 cell line</strain>
    </source>
</reference>